<gene>
    <name evidence="1" type="ORF">LCGC14_0729310</name>
</gene>
<comment type="caution">
    <text evidence="1">The sequence shown here is derived from an EMBL/GenBank/DDBJ whole genome shotgun (WGS) entry which is preliminary data.</text>
</comment>
<organism evidence="1">
    <name type="scientific">marine sediment metagenome</name>
    <dbReference type="NCBI Taxonomy" id="412755"/>
    <lineage>
        <taxon>unclassified sequences</taxon>
        <taxon>metagenomes</taxon>
        <taxon>ecological metagenomes</taxon>
    </lineage>
</organism>
<proteinExistence type="predicted"/>
<dbReference type="EMBL" id="LAZR01001683">
    <property type="protein sequence ID" value="KKN40832.1"/>
    <property type="molecule type" value="Genomic_DNA"/>
</dbReference>
<name>A0A0F9QV38_9ZZZZ</name>
<evidence type="ECO:0008006" key="2">
    <source>
        <dbReference type="Google" id="ProtNLM"/>
    </source>
</evidence>
<reference evidence="1" key="1">
    <citation type="journal article" date="2015" name="Nature">
        <title>Complex archaea that bridge the gap between prokaryotes and eukaryotes.</title>
        <authorList>
            <person name="Spang A."/>
            <person name="Saw J.H."/>
            <person name="Jorgensen S.L."/>
            <person name="Zaremba-Niedzwiedzka K."/>
            <person name="Martijn J."/>
            <person name="Lind A.E."/>
            <person name="van Eijk R."/>
            <person name="Schleper C."/>
            <person name="Guy L."/>
            <person name="Ettema T.J."/>
        </authorList>
    </citation>
    <scope>NUCLEOTIDE SEQUENCE</scope>
</reference>
<dbReference type="Pfam" id="PF12966">
    <property type="entry name" value="AtpR"/>
    <property type="match status" value="1"/>
</dbReference>
<evidence type="ECO:0000313" key="1">
    <source>
        <dbReference type="EMBL" id="KKN40832.1"/>
    </source>
</evidence>
<sequence length="53" mass="5943">GSIMLRMAVVISGFYVVLGDDWQRLCVALLGFIIARMLLTHFIPSPQENSHEP</sequence>
<protein>
    <recommendedName>
        <fullName evidence="2">ATP synthase subunit I</fullName>
    </recommendedName>
</protein>
<feature type="non-terminal residue" evidence="1">
    <location>
        <position position="1"/>
    </location>
</feature>
<dbReference type="AlphaFoldDB" id="A0A0F9QV38"/>
<accession>A0A0F9QV38</accession>
<dbReference type="InterPro" id="IPR017581">
    <property type="entry name" value="AtpR-like"/>
</dbReference>